<feature type="transmembrane region" description="Helical" evidence="6">
    <location>
        <begin position="228"/>
        <end position="247"/>
    </location>
</feature>
<evidence type="ECO:0000313" key="8">
    <source>
        <dbReference type="EMBL" id="KZT20701.1"/>
    </source>
</evidence>
<evidence type="ECO:0000256" key="4">
    <source>
        <dbReference type="ARBA" id="ARBA00022989"/>
    </source>
</evidence>
<evidence type="ECO:0000259" key="7">
    <source>
        <dbReference type="PROSITE" id="PS50850"/>
    </source>
</evidence>
<keyword evidence="4 6" id="KW-1133">Transmembrane helix</keyword>
<dbReference type="Proteomes" id="UP000076761">
    <property type="component" value="Unassembled WGS sequence"/>
</dbReference>
<evidence type="ECO:0000256" key="2">
    <source>
        <dbReference type="ARBA" id="ARBA00022448"/>
    </source>
</evidence>
<dbReference type="GO" id="GO:0016020">
    <property type="term" value="C:membrane"/>
    <property type="evidence" value="ECO:0007669"/>
    <property type="project" value="UniProtKB-SubCell"/>
</dbReference>
<keyword evidence="3 6" id="KW-0812">Transmembrane</keyword>
<proteinExistence type="predicted"/>
<feature type="transmembrane region" description="Helical" evidence="6">
    <location>
        <begin position="385"/>
        <end position="404"/>
    </location>
</feature>
<dbReference type="InParanoid" id="A0A165P980"/>
<feature type="transmembrane region" description="Helical" evidence="6">
    <location>
        <begin position="360"/>
        <end position="379"/>
    </location>
</feature>
<comment type="subcellular location">
    <subcellularLocation>
        <location evidence="1">Membrane</location>
        <topology evidence="1">Multi-pass membrane protein</topology>
    </subcellularLocation>
</comment>
<keyword evidence="2" id="KW-0813">Transport</keyword>
<evidence type="ECO:0000256" key="6">
    <source>
        <dbReference type="SAM" id="Phobius"/>
    </source>
</evidence>
<dbReference type="EMBL" id="KV425616">
    <property type="protein sequence ID" value="KZT20701.1"/>
    <property type="molecule type" value="Genomic_DNA"/>
</dbReference>
<evidence type="ECO:0000256" key="3">
    <source>
        <dbReference type="ARBA" id="ARBA00022692"/>
    </source>
</evidence>
<evidence type="ECO:0000313" key="9">
    <source>
        <dbReference type="Proteomes" id="UP000076761"/>
    </source>
</evidence>
<dbReference type="InterPro" id="IPR020846">
    <property type="entry name" value="MFS_dom"/>
</dbReference>
<dbReference type="PROSITE" id="PS50850">
    <property type="entry name" value="MFS"/>
    <property type="match status" value="1"/>
</dbReference>
<evidence type="ECO:0000256" key="5">
    <source>
        <dbReference type="ARBA" id="ARBA00023136"/>
    </source>
</evidence>
<keyword evidence="9" id="KW-1185">Reference proteome</keyword>
<dbReference type="Pfam" id="PF07690">
    <property type="entry name" value="MFS_1"/>
    <property type="match status" value="1"/>
</dbReference>
<protein>
    <submittedName>
        <fullName evidence="8">MFS general substrate transporter</fullName>
    </submittedName>
</protein>
<dbReference type="PANTHER" id="PTHR42718">
    <property type="entry name" value="MAJOR FACILITATOR SUPERFAMILY MULTIDRUG TRANSPORTER MFSC"/>
    <property type="match status" value="1"/>
</dbReference>
<feature type="transmembrane region" description="Helical" evidence="6">
    <location>
        <begin position="425"/>
        <end position="445"/>
    </location>
</feature>
<feature type="transmembrane region" description="Helical" evidence="6">
    <location>
        <begin position="465"/>
        <end position="484"/>
    </location>
</feature>
<feature type="domain" description="Major facilitator superfamily (MFS) profile" evidence="7">
    <location>
        <begin position="33"/>
        <end position="488"/>
    </location>
</feature>
<dbReference type="STRING" id="1314782.A0A165P980"/>
<reference evidence="8 9" key="1">
    <citation type="journal article" date="2016" name="Mol. Biol. Evol.">
        <title>Comparative Genomics of Early-Diverging Mushroom-Forming Fungi Provides Insights into the Origins of Lignocellulose Decay Capabilities.</title>
        <authorList>
            <person name="Nagy L.G."/>
            <person name="Riley R."/>
            <person name="Tritt A."/>
            <person name="Adam C."/>
            <person name="Daum C."/>
            <person name="Floudas D."/>
            <person name="Sun H."/>
            <person name="Yadav J.S."/>
            <person name="Pangilinan J."/>
            <person name="Larsson K.H."/>
            <person name="Matsuura K."/>
            <person name="Barry K."/>
            <person name="Labutti K."/>
            <person name="Kuo R."/>
            <person name="Ohm R.A."/>
            <person name="Bhattacharya S.S."/>
            <person name="Shirouzu T."/>
            <person name="Yoshinaga Y."/>
            <person name="Martin F.M."/>
            <person name="Grigoriev I.V."/>
            <person name="Hibbett D.S."/>
        </authorList>
    </citation>
    <scope>NUCLEOTIDE SEQUENCE [LARGE SCALE GENOMIC DNA]</scope>
    <source>
        <strain evidence="8 9">HHB14362 ss-1</strain>
    </source>
</reference>
<dbReference type="Gene3D" id="1.20.1250.20">
    <property type="entry name" value="MFS general substrate transporter like domains"/>
    <property type="match status" value="2"/>
</dbReference>
<dbReference type="InterPro" id="IPR011701">
    <property type="entry name" value="MFS"/>
</dbReference>
<accession>A0A165P980</accession>
<dbReference type="InterPro" id="IPR036259">
    <property type="entry name" value="MFS_trans_sf"/>
</dbReference>
<gene>
    <name evidence="8" type="ORF">NEOLEDRAFT_1164905</name>
</gene>
<name>A0A165P980_9AGAM</name>
<dbReference type="AlphaFoldDB" id="A0A165P980"/>
<feature type="transmembrane region" description="Helical" evidence="6">
    <location>
        <begin position="123"/>
        <end position="146"/>
    </location>
</feature>
<dbReference type="PANTHER" id="PTHR42718:SF9">
    <property type="entry name" value="MAJOR FACILITATOR SUPERFAMILY MULTIDRUG TRANSPORTER MFSC"/>
    <property type="match status" value="1"/>
</dbReference>
<organism evidence="8 9">
    <name type="scientific">Neolentinus lepideus HHB14362 ss-1</name>
    <dbReference type="NCBI Taxonomy" id="1314782"/>
    <lineage>
        <taxon>Eukaryota</taxon>
        <taxon>Fungi</taxon>
        <taxon>Dikarya</taxon>
        <taxon>Basidiomycota</taxon>
        <taxon>Agaricomycotina</taxon>
        <taxon>Agaricomycetes</taxon>
        <taxon>Gloeophyllales</taxon>
        <taxon>Gloeophyllaceae</taxon>
        <taxon>Neolentinus</taxon>
    </lineage>
</organism>
<evidence type="ECO:0000256" key="1">
    <source>
        <dbReference type="ARBA" id="ARBA00004141"/>
    </source>
</evidence>
<dbReference type="OrthoDB" id="440755at2759"/>
<dbReference type="SUPFAM" id="SSF103473">
    <property type="entry name" value="MFS general substrate transporter"/>
    <property type="match status" value="1"/>
</dbReference>
<dbReference type="GO" id="GO:0022857">
    <property type="term" value="F:transmembrane transporter activity"/>
    <property type="evidence" value="ECO:0007669"/>
    <property type="project" value="InterPro"/>
</dbReference>
<feature type="transmembrane region" description="Helical" evidence="6">
    <location>
        <begin position="296"/>
        <end position="321"/>
    </location>
</feature>
<keyword evidence="5 6" id="KW-0472">Membrane</keyword>
<feature type="transmembrane region" description="Helical" evidence="6">
    <location>
        <begin position="188"/>
        <end position="208"/>
    </location>
</feature>
<sequence length="575" mass="62179">MLPPTTTAVLSPAVTLVDGRFPRGPSQARKYFLLFIFCLAQFIDSFNNSALYSAIPALDETLSMTQGESAWLISAFQLTFASFLLMSGKISDLYSPKWTFVGGLAGEGLVSLGAGFAKDKITLIVLRALTGISASLTIPSALTLLVNTFPESREQARAIGIFGGCGAVANVLGLVIGAIFVQYASWHWVFWFVALVATPVSFVCIFVLPSENHIMPMSQATKLKKLDLPGVSTLTIALILFIFALTSGSNGQWASAMVLAPLIISIFMIGGFLYWETLLPADQAAVPPSTWFLPNFSVLFGVALLPYLWWTTVFIVFTTLWQSIYGWRVIDSAIHMIPIGVASFTMSWTGPLNRRIDCKYLILFGHVGLVIATILLAFADTPDKYWSHVFPAFLLGSGGAMLTYTHTNIAIFRTTPSYMAGTVGAIFNGALQLGSAVGIAAVTSIETSVEAKKGGFLAYYGRAAAFWFLLGIVGVELLSVAVFFKTGVTVLEKESPGAEYVKDTKGGGYVKDPEAFATEKTIANEKIEDAPLNDGATIYQQPTAVNSAVNAYVHDSRDIVDELPRLDRGYRVEEV</sequence>
<feature type="transmembrane region" description="Helical" evidence="6">
    <location>
        <begin position="158"/>
        <end position="182"/>
    </location>
</feature>
<feature type="transmembrane region" description="Helical" evidence="6">
    <location>
        <begin position="253"/>
        <end position="275"/>
    </location>
</feature>
<feature type="transmembrane region" description="Helical" evidence="6">
    <location>
        <begin position="327"/>
        <end position="348"/>
    </location>
</feature>